<feature type="domain" description="DJ-1/PfpI" evidence="4">
    <location>
        <begin position="36"/>
        <end position="227"/>
    </location>
</feature>
<accession>A0A1M7E1C1</accession>
<dbReference type="GO" id="GO:0008233">
    <property type="term" value="F:peptidase activity"/>
    <property type="evidence" value="ECO:0007669"/>
    <property type="project" value="UniProtKB-KW"/>
</dbReference>
<dbReference type="InterPro" id="IPR002818">
    <property type="entry name" value="DJ-1/PfpI"/>
</dbReference>
<dbReference type="GO" id="GO:0019172">
    <property type="term" value="F:glyoxalase III activity"/>
    <property type="evidence" value="ECO:0007669"/>
    <property type="project" value="TreeGrafter"/>
</dbReference>
<dbReference type="CDD" id="cd03141">
    <property type="entry name" value="GATase1_Hsp31_like"/>
    <property type="match status" value="1"/>
</dbReference>
<evidence type="ECO:0000313" key="5">
    <source>
        <dbReference type="EMBL" id="SHL85545.1"/>
    </source>
</evidence>
<dbReference type="GO" id="GO:0019243">
    <property type="term" value="P:methylglyoxal catabolic process to D-lactate via S-lactoyl-glutathione"/>
    <property type="evidence" value="ECO:0007669"/>
    <property type="project" value="TreeGrafter"/>
</dbReference>
<dbReference type="SUPFAM" id="SSF52317">
    <property type="entry name" value="Class I glutamine amidotransferase-like"/>
    <property type="match status" value="1"/>
</dbReference>
<name>A0A1M7E1C1_9BACL</name>
<sequence length="230" mass="24770">MERRVDIYMSKSVLIVVTSHDTIAGDQDKPTGVWLSEAAEPYIAFQGAGFKVDIASPKGGSVPIDPNSIENGNDDEKFTEVTKILQNTQRIRDIVYEGYDAIFFAGGHGAMFDFPGDPDIQNIIAYYKDDGRVISAVCHGPAAFADAKTKDGKYLVDGIKLTGFTNAEEEAMNLTEEMPFLLQSKLESNGAGFVVGTSMEENVVSSGKFVTGQNPASSQAVAEAVINKLN</sequence>
<keyword evidence="6" id="KW-1185">Reference proteome</keyword>
<dbReference type="AlphaFoldDB" id="A0A1M7E1C1"/>
<evidence type="ECO:0000256" key="3">
    <source>
        <dbReference type="ARBA" id="ARBA00038493"/>
    </source>
</evidence>
<dbReference type="Proteomes" id="UP000184206">
    <property type="component" value="Unassembled WGS sequence"/>
</dbReference>
<dbReference type="PANTHER" id="PTHR48094">
    <property type="entry name" value="PROTEIN/NUCLEIC ACID DEGLYCASE DJ-1-RELATED"/>
    <property type="match status" value="1"/>
</dbReference>
<keyword evidence="5" id="KW-0378">Hydrolase</keyword>
<dbReference type="Pfam" id="PF01965">
    <property type="entry name" value="DJ-1_PfpI"/>
    <property type="match status" value="1"/>
</dbReference>
<dbReference type="PANTHER" id="PTHR48094:SF11">
    <property type="entry name" value="GLUTATHIONE-INDEPENDENT GLYOXALASE HSP31-RELATED"/>
    <property type="match status" value="1"/>
</dbReference>
<dbReference type="Gene3D" id="3.40.50.880">
    <property type="match status" value="1"/>
</dbReference>
<evidence type="ECO:0000256" key="2">
    <source>
        <dbReference type="ARBA" id="ARBA00023239"/>
    </source>
</evidence>
<dbReference type="InterPro" id="IPR050325">
    <property type="entry name" value="Prot/Nucl_acid_deglycase"/>
</dbReference>
<comment type="similarity">
    <text evidence="3">Belongs to the peptidase C56 family. HSP31-like subfamily.</text>
</comment>
<dbReference type="STRING" id="1123231.SAMN02745189_01065"/>
<evidence type="ECO:0000313" key="6">
    <source>
        <dbReference type="Proteomes" id="UP000184206"/>
    </source>
</evidence>
<dbReference type="GO" id="GO:0005737">
    <property type="term" value="C:cytoplasm"/>
    <property type="evidence" value="ECO:0007669"/>
    <property type="project" value="TreeGrafter"/>
</dbReference>
<proteinExistence type="inferred from homology"/>
<evidence type="ECO:0000259" key="4">
    <source>
        <dbReference type="Pfam" id="PF01965"/>
    </source>
</evidence>
<gene>
    <name evidence="5" type="ORF">SAMN02745189_01065</name>
</gene>
<evidence type="ECO:0000256" key="1">
    <source>
        <dbReference type="ARBA" id="ARBA00023016"/>
    </source>
</evidence>
<protein>
    <submittedName>
        <fullName evidence="5">Putative intracellular protease/amidase</fullName>
    </submittedName>
</protein>
<keyword evidence="1" id="KW-0346">Stress response</keyword>
<dbReference type="GO" id="GO:0006508">
    <property type="term" value="P:proteolysis"/>
    <property type="evidence" value="ECO:0007669"/>
    <property type="project" value="UniProtKB-KW"/>
</dbReference>
<reference evidence="5 6" key="1">
    <citation type="submission" date="2016-11" db="EMBL/GenBank/DDBJ databases">
        <authorList>
            <person name="Jaros S."/>
            <person name="Januszkiewicz K."/>
            <person name="Wedrychowicz H."/>
        </authorList>
    </citation>
    <scope>NUCLEOTIDE SEQUENCE [LARGE SCALE GENOMIC DNA]</scope>
    <source>
        <strain evidence="5 6">DSM 16010</strain>
    </source>
</reference>
<keyword evidence="2" id="KW-0456">Lyase</keyword>
<dbReference type="EMBL" id="FRCF01000003">
    <property type="protein sequence ID" value="SHL85545.1"/>
    <property type="molecule type" value="Genomic_DNA"/>
</dbReference>
<organism evidence="5 6">
    <name type="scientific">Lacicoccus alkaliphilus DSM 16010</name>
    <dbReference type="NCBI Taxonomy" id="1123231"/>
    <lineage>
        <taxon>Bacteria</taxon>
        <taxon>Bacillati</taxon>
        <taxon>Bacillota</taxon>
        <taxon>Bacilli</taxon>
        <taxon>Bacillales</taxon>
        <taxon>Salinicoccaceae</taxon>
        <taxon>Lacicoccus</taxon>
    </lineage>
</organism>
<keyword evidence="5" id="KW-0645">Protease</keyword>
<dbReference type="InterPro" id="IPR029062">
    <property type="entry name" value="Class_I_gatase-like"/>
</dbReference>